<sequence length="98" mass="11064">MKRTKLTAEEQLEVVLALLRKEEPARVLARRYGISEPTLYRMRERFLSGGKNALQSQDSDGRAKEIKKLAKELGERDRVIGELTIANRILKKTATGGP</sequence>
<dbReference type="InterPro" id="IPR010921">
    <property type="entry name" value="Trp_repressor/repl_initiator"/>
</dbReference>
<proteinExistence type="predicted"/>
<dbReference type="GO" id="GO:0043565">
    <property type="term" value="F:sequence-specific DNA binding"/>
    <property type="evidence" value="ECO:0007669"/>
    <property type="project" value="InterPro"/>
</dbReference>
<dbReference type="Pfam" id="PF13518">
    <property type="entry name" value="HTH_28"/>
    <property type="match status" value="1"/>
</dbReference>
<reference evidence="2 3" key="1">
    <citation type="journal article" date="2016" name="Nat. Commun.">
        <title>Thousands of microbial genomes shed light on interconnected biogeochemical processes in an aquifer system.</title>
        <authorList>
            <person name="Anantharaman K."/>
            <person name="Brown C.T."/>
            <person name="Hug L.A."/>
            <person name="Sharon I."/>
            <person name="Castelle C.J."/>
            <person name="Probst A.J."/>
            <person name="Thomas B.C."/>
            <person name="Singh A."/>
            <person name="Wilkins M.J."/>
            <person name="Karaoz U."/>
            <person name="Brodie E.L."/>
            <person name="Williams K.H."/>
            <person name="Hubbard S.S."/>
            <person name="Banfield J.F."/>
        </authorList>
    </citation>
    <scope>NUCLEOTIDE SEQUENCE [LARGE SCALE GENOMIC DNA]</scope>
</reference>
<accession>A0A1F6GE41</accession>
<dbReference type="EMBL" id="MFNE01000014">
    <property type="protein sequence ID" value="OGG96385.1"/>
    <property type="molecule type" value="Genomic_DNA"/>
</dbReference>
<dbReference type="Gene3D" id="1.10.10.10">
    <property type="entry name" value="Winged helix-like DNA-binding domain superfamily/Winged helix DNA-binding domain"/>
    <property type="match status" value="1"/>
</dbReference>
<comment type="caution">
    <text evidence="2">The sequence shown here is derived from an EMBL/GenBank/DDBJ whole genome shotgun (WGS) entry which is preliminary data.</text>
</comment>
<dbReference type="InterPro" id="IPR055247">
    <property type="entry name" value="InsJ-like_HTH"/>
</dbReference>
<dbReference type="AlphaFoldDB" id="A0A1F6GE41"/>
<organism evidence="2 3">
    <name type="scientific">Candidatus Lambdaproteobacteria bacterium RIFOXYD2_FULL_50_16</name>
    <dbReference type="NCBI Taxonomy" id="1817772"/>
    <lineage>
        <taxon>Bacteria</taxon>
        <taxon>Pseudomonadati</taxon>
        <taxon>Pseudomonadota</taxon>
        <taxon>Candidatus Lambdaproteobacteria</taxon>
    </lineage>
</organism>
<gene>
    <name evidence="2" type="ORF">A2527_02145</name>
</gene>
<evidence type="ECO:0000259" key="1">
    <source>
        <dbReference type="Pfam" id="PF13518"/>
    </source>
</evidence>
<protein>
    <recommendedName>
        <fullName evidence="1">Insertion element IS150 protein InsJ-like helix-turn-helix domain-containing protein</fullName>
    </recommendedName>
</protein>
<feature type="domain" description="Insertion element IS150 protein InsJ-like helix-turn-helix" evidence="1">
    <location>
        <begin position="11"/>
        <end position="57"/>
    </location>
</feature>
<evidence type="ECO:0000313" key="3">
    <source>
        <dbReference type="Proteomes" id="UP000178449"/>
    </source>
</evidence>
<dbReference type="STRING" id="1817772.A2527_02145"/>
<evidence type="ECO:0000313" key="2">
    <source>
        <dbReference type="EMBL" id="OGG96385.1"/>
    </source>
</evidence>
<dbReference type="SUPFAM" id="SSF48295">
    <property type="entry name" value="TrpR-like"/>
    <property type="match status" value="1"/>
</dbReference>
<dbReference type="InterPro" id="IPR036388">
    <property type="entry name" value="WH-like_DNA-bd_sf"/>
</dbReference>
<name>A0A1F6GE41_9PROT</name>
<dbReference type="Proteomes" id="UP000178449">
    <property type="component" value="Unassembled WGS sequence"/>
</dbReference>